<evidence type="ECO:0000313" key="7">
    <source>
        <dbReference type="Proteomes" id="UP000199229"/>
    </source>
</evidence>
<dbReference type="InterPro" id="IPR035977">
    <property type="entry name" value="Ribosomal_bL36_sp"/>
</dbReference>
<gene>
    <name evidence="4" type="primary">rpmJ</name>
    <name evidence="6" type="ORF">SAMN05192565_11331</name>
</gene>
<dbReference type="SUPFAM" id="SSF57840">
    <property type="entry name" value="Ribosomal protein L36"/>
    <property type="match status" value="1"/>
</dbReference>
<keyword evidence="2 4" id="KW-0689">Ribosomal protein</keyword>
<protein>
    <recommendedName>
        <fullName evidence="4">Large ribosomal subunit protein bL36</fullName>
    </recommendedName>
</protein>
<organism evidence="6 7">
    <name type="scientific">Methylobacterium gossipiicola</name>
    <dbReference type="NCBI Taxonomy" id="582675"/>
    <lineage>
        <taxon>Bacteria</taxon>
        <taxon>Pseudomonadati</taxon>
        <taxon>Pseudomonadota</taxon>
        <taxon>Alphaproteobacteria</taxon>
        <taxon>Hyphomicrobiales</taxon>
        <taxon>Methylobacteriaceae</taxon>
        <taxon>Methylobacterium</taxon>
    </lineage>
</organism>
<evidence type="ECO:0000256" key="1">
    <source>
        <dbReference type="ARBA" id="ARBA00007645"/>
    </source>
</evidence>
<dbReference type="GO" id="GO:0005840">
    <property type="term" value="C:ribosome"/>
    <property type="evidence" value="ECO:0007669"/>
    <property type="project" value="UniProtKB-KW"/>
</dbReference>
<dbReference type="Proteomes" id="UP000199229">
    <property type="component" value="Unassembled WGS sequence"/>
</dbReference>
<dbReference type="HAMAP" id="MF_00251">
    <property type="entry name" value="Ribosomal_bL36"/>
    <property type="match status" value="1"/>
</dbReference>
<evidence type="ECO:0000256" key="5">
    <source>
        <dbReference type="SAM" id="MobiDB-lite"/>
    </source>
</evidence>
<keyword evidence="3 4" id="KW-0687">Ribonucleoprotein</keyword>
<evidence type="ECO:0000256" key="4">
    <source>
        <dbReference type="HAMAP-Rule" id="MF_00251"/>
    </source>
</evidence>
<proteinExistence type="inferred from homology"/>
<dbReference type="InterPro" id="IPR047621">
    <property type="entry name" value="Ribosomal_L36_bact"/>
</dbReference>
<dbReference type="EMBL" id="FOPM01000013">
    <property type="protein sequence ID" value="SFG84016.1"/>
    <property type="molecule type" value="Genomic_DNA"/>
</dbReference>
<dbReference type="GO" id="GO:0003735">
    <property type="term" value="F:structural constituent of ribosome"/>
    <property type="evidence" value="ECO:0007669"/>
    <property type="project" value="InterPro"/>
</dbReference>
<keyword evidence="7" id="KW-1185">Reference proteome</keyword>
<evidence type="ECO:0000256" key="3">
    <source>
        <dbReference type="ARBA" id="ARBA00023274"/>
    </source>
</evidence>
<dbReference type="Pfam" id="PF00444">
    <property type="entry name" value="Ribosomal_L36"/>
    <property type="match status" value="1"/>
</dbReference>
<dbReference type="PANTHER" id="PTHR47781">
    <property type="entry name" value="50S RIBOSOMAL PROTEIN L36 2"/>
    <property type="match status" value="1"/>
</dbReference>
<feature type="region of interest" description="Disordered" evidence="5">
    <location>
        <begin position="1"/>
        <end position="30"/>
    </location>
</feature>
<evidence type="ECO:0000313" key="6">
    <source>
        <dbReference type="EMBL" id="SFG84016.1"/>
    </source>
</evidence>
<evidence type="ECO:0000256" key="2">
    <source>
        <dbReference type="ARBA" id="ARBA00022980"/>
    </source>
</evidence>
<sequence>MDRRRVQSPADVRPMKIRNSLKSLRGRHRDNQLVRRKGRVYIINKTQKRFKARQG</sequence>
<name>A0A1I2V9D9_9HYPH</name>
<dbReference type="PROSITE" id="PS00828">
    <property type="entry name" value="RIBOSOMAL_L36"/>
    <property type="match status" value="1"/>
</dbReference>
<dbReference type="PANTHER" id="PTHR47781:SF1">
    <property type="entry name" value="LARGE RIBOSOMAL SUBUNIT PROTEIN BL36B"/>
    <property type="match status" value="1"/>
</dbReference>
<dbReference type="AlphaFoldDB" id="A0A1I2V9D9"/>
<dbReference type="GO" id="GO:1990904">
    <property type="term" value="C:ribonucleoprotein complex"/>
    <property type="evidence" value="ECO:0007669"/>
    <property type="project" value="UniProtKB-KW"/>
</dbReference>
<reference evidence="7" key="1">
    <citation type="submission" date="2016-10" db="EMBL/GenBank/DDBJ databases">
        <authorList>
            <person name="Varghese N."/>
            <person name="Submissions S."/>
        </authorList>
    </citation>
    <scope>NUCLEOTIDE SEQUENCE [LARGE SCALE GENOMIC DNA]</scope>
    <source>
        <strain evidence="7">Gh-105</strain>
    </source>
</reference>
<dbReference type="GO" id="GO:0006412">
    <property type="term" value="P:translation"/>
    <property type="evidence" value="ECO:0007669"/>
    <property type="project" value="UniProtKB-UniRule"/>
</dbReference>
<accession>A0A1I2V9D9</accession>
<comment type="similarity">
    <text evidence="1 4">Belongs to the bacterial ribosomal protein bL36 family.</text>
</comment>
<dbReference type="STRING" id="582675.SAMN05192565_11331"/>
<dbReference type="NCBIfam" id="NF002021">
    <property type="entry name" value="PRK00831.1"/>
    <property type="match status" value="1"/>
</dbReference>
<dbReference type="InterPro" id="IPR000473">
    <property type="entry name" value="Ribosomal_bL36"/>
</dbReference>